<evidence type="ECO:0000256" key="2">
    <source>
        <dbReference type="ARBA" id="ARBA00017880"/>
    </source>
</evidence>
<comment type="similarity">
    <text evidence="1 5">Belongs to the NPR3 family.</text>
</comment>
<keyword evidence="5" id="KW-0469">Meiosis</keyword>
<gene>
    <name evidence="8" type="ORF">WHR41_04040</name>
</gene>
<evidence type="ECO:0000256" key="6">
    <source>
        <dbReference type="SAM" id="MobiDB-lite"/>
    </source>
</evidence>
<dbReference type="Pfam" id="PF03666">
    <property type="entry name" value="NPR3"/>
    <property type="match status" value="2"/>
</dbReference>
<dbReference type="GO" id="GO:0034198">
    <property type="term" value="P:cellular response to amino acid starvation"/>
    <property type="evidence" value="ECO:0007669"/>
    <property type="project" value="TreeGrafter"/>
</dbReference>
<comment type="function">
    <text evidence="3 5">Mediates inactivation of the TORC1 complex in response to amino acid starvation. Required for meiotic nuclear division.</text>
</comment>
<dbReference type="GeneID" id="96005484"/>
<dbReference type="Proteomes" id="UP000803884">
    <property type="component" value="Unassembled WGS sequence"/>
</dbReference>
<evidence type="ECO:0000256" key="1">
    <source>
        <dbReference type="ARBA" id="ARBA00010546"/>
    </source>
</evidence>
<feature type="region of interest" description="Disordered" evidence="6">
    <location>
        <begin position="39"/>
        <end position="93"/>
    </location>
</feature>
<dbReference type="GO" id="GO:0010508">
    <property type="term" value="P:positive regulation of autophagy"/>
    <property type="evidence" value="ECO:0007669"/>
    <property type="project" value="TreeGrafter"/>
</dbReference>
<dbReference type="GO" id="GO:0038202">
    <property type="term" value="P:TORC1 signaling"/>
    <property type="evidence" value="ECO:0007669"/>
    <property type="project" value="TreeGrafter"/>
</dbReference>
<protein>
    <recommendedName>
        <fullName evidence="2 5">Nitrogen permease regulator 3</fullName>
    </recommendedName>
    <alternativeName>
        <fullName evidence="4 5">Required for meiotic nuclear division protein 11</fullName>
    </alternativeName>
</protein>
<name>A0AB34KNY7_9PEZI</name>
<evidence type="ECO:0000256" key="3">
    <source>
        <dbReference type="ARBA" id="ARBA00025376"/>
    </source>
</evidence>
<proteinExistence type="inferred from homology"/>
<keyword evidence="9" id="KW-1185">Reference proteome</keyword>
<organism evidence="8 9">
    <name type="scientific">Cladosporium halotolerans</name>
    <dbReference type="NCBI Taxonomy" id="1052096"/>
    <lineage>
        <taxon>Eukaryota</taxon>
        <taxon>Fungi</taxon>
        <taxon>Dikarya</taxon>
        <taxon>Ascomycota</taxon>
        <taxon>Pezizomycotina</taxon>
        <taxon>Dothideomycetes</taxon>
        <taxon>Dothideomycetidae</taxon>
        <taxon>Cladosporiales</taxon>
        <taxon>Cladosporiaceae</taxon>
        <taxon>Cladosporium</taxon>
    </lineage>
</organism>
<feature type="compositionally biased region" description="Basic and acidic residues" evidence="6">
    <location>
        <begin position="67"/>
        <end position="76"/>
    </location>
</feature>
<feature type="compositionally biased region" description="Acidic residues" evidence="6">
    <location>
        <begin position="56"/>
        <end position="66"/>
    </location>
</feature>
<dbReference type="GO" id="GO:0051321">
    <property type="term" value="P:meiotic cell cycle"/>
    <property type="evidence" value="ECO:0007669"/>
    <property type="project" value="UniProtKB-UniRule"/>
</dbReference>
<feature type="compositionally biased region" description="Polar residues" evidence="6">
    <location>
        <begin position="567"/>
        <end position="586"/>
    </location>
</feature>
<evidence type="ECO:0000313" key="9">
    <source>
        <dbReference type="Proteomes" id="UP000803884"/>
    </source>
</evidence>
<accession>A0AB34KNY7</accession>
<dbReference type="PANTHER" id="PTHR13153">
    <property type="entry name" value="CGTHBA PROTEIN -14 GENE PROTEIN"/>
    <property type="match status" value="1"/>
</dbReference>
<feature type="domain" description="GATOR1 complex protein NPRL3 C-terminal HTH" evidence="7">
    <location>
        <begin position="612"/>
        <end position="662"/>
    </location>
</feature>
<feature type="region of interest" description="Disordered" evidence="6">
    <location>
        <begin position="555"/>
        <end position="596"/>
    </location>
</feature>
<feature type="region of interest" description="Disordered" evidence="6">
    <location>
        <begin position="141"/>
        <end position="187"/>
    </location>
</feature>
<dbReference type="GO" id="GO:1904262">
    <property type="term" value="P:negative regulation of TORC1 signaling"/>
    <property type="evidence" value="ECO:0007669"/>
    <property type="project" value="TreeGrafter"/>
</dbReference>
<dbReference type="PANTHER" id="PTHR13153:SF5">
    <property type="entry name" value="GATOR COMPLEX PROTEIN NPRL3"/>
    <property type="match status" value="1"/>
</dbReference>
<keyword evidence="5" id="KW-0732">Signal</keyword>
<dbReference type="GO" id="GO:0005774">
    <property type="term" value="C:vacuolar membrane"/>
    <property type="evidence" value="ECO:0007669"/>
    <property type="project" value="UniProtKB-SubCell"/>
</dbReference>
<evidence type="ECO:0000313" key="8">
    <source>
        <dbReference type="EMBL" id="KAL1586853.1"/>
    </source>
</evidence>
<feature type="compositionally biased region" description="Basic and acidic residues" evidence="6">
    <location>
        <begin position="141"/>
        <end position="153"/>
    </location>
</feature>
<sequence>MDAQASSKGASGLIAVLLITRSRPGPKLVFHYPPIPQIFDRQATRDQGNSPKDDSSDSDTDDDDSDHDGTARDRGASDTTVRHLGATSVDPANPLEKVLGYNVESLERLLSPGRWCEKKKFEICLDGVTFVGLPTYAKEDGTWATRDEPESRRTGPLGDPASHPTLRKDDSLEDLEPESQQHSPVKDLSSGVAGITITAPQPATANLTADYTHMPDSFDSHGIASLGTSMNSASTASGAVAEQMTMFHVVFALAGNASEGVLQTADVYEHIAKKLSKALRYCQKRGNYVSIESRKLLAMKQRARAEKPSTASLWTQLTSHSELAWALQELYTKIAANAIAGVRLDGMEIALQIPPKETRLDHHVSPLSAILLLDDRETLIRALDDHRDASLLSYFIRENTPTKSLGKQANKLGVPEKTLLFLAQHLVKWRKARPIAPLHPRNVYIVHPRAPLGSLRKLSVEYARRFPSLPTMETMLAMLGGRPIRYGALIQSKDHRVPYMEILAWMVSHELVVHLRTVGWLRMVDGAEEDDANGAEHSDLKPMAVTRLLGVRTSSASDDGSSVASDQTAFATGAPQTAATSATNGNEKAVHEADEEDQDGLGIIVDPLNPSPSERAAIRRVEASLEDPELRERFQLLLKYFDGEHAFEEIAGREGLKRAKVEDWIAELERGGWLLSVR</sequence>
<comment type="caution">
    <text evidence="8">The sequence shown here is derived from an EMBL/GenBank/DDBJ whole genome shotgun (WGS) entry which is preliminary data.</text>
</comment>
<dbReference type="InterPro" id="IPR056603">
    <property type="entry name" value="HTH_NPRL3"/>
</dbReference>
<dbReference type="Pfam" id="PF24064">
    <property type="entry name" value="HTH_NPRL3"/>
    <property type="match status" value="1"/>
</dbReference>
<dbReference type="InterPro" id="IPR005365">
    <property type="entry name" value="Npr3"/>
</dbReference>
<reference evidence="8 9" key="1">
    <citation type="journal article" date="2020" name="Microbiol. Resour. Announc.">
        <title>Draft Genome Sequence of a Cladosporium Species Isolated from the Mesophotic Ascidian Didemnum maculosum.</title>
        <authorList>
            <person name="Gioti A."/>
            <person name="Siaperas R."/>
            <person name="Nikolaivits E."/>
            <person name="Le Goff G."/>
            <person name="Ouazzani J."/>
            <person name="Kotoulas G."/>
            <person name="Topakas E."/>
        </authorList>
    </citation>
    <scope>NUCLEOTIDE SEQUENCE [LARGE SCALE GENOMIC DNA]</scope>
    <source>
        <strain evidence="8 9">TM138-S3</strain>
    </source>
</reference>
<dbReference type="EMBL" id="JAAQHG020000012">
    <property type="protein sequence ID" value="KAL1586853.1"/>
    <property type="molecule type" value="Genomic_DNA"/>
</dbReference>
<dbReference type="RefSeq" id="XP_069229958.1">
    <property type="nucleotide sequence ID" value="XM_069372646.1"/>
</dbReference>
<dbReference type="AlphaFoldDB" id="A0AB34KNY7"/>
<feature type="compositionally biased region" description="Low complexity" evidence="6">
    <location>
        <begin position="555"/>
        <end position="566"/>
    </location>
</feature>
<evidence type="ECO:0000259" key="7">
    <source>
        <dbReference type="Pfam" id="PF24064"/>
    </source>
</evidence>
<evidence type="ECO:0000256" key="5">
    <source>
        <dbReference type="RuleBase" id="RU368069"/>
    </source>
</evidence>
<dbReference type="GO" id="GO:1990130">
    <property type="term" value="C:GATOR1 complex"/>
    <property type="evidence" value="ECO:0007669"/>
    <property type="project" value="TreeGrafter"/>
</dbReference>
<evidence type="ECO:0000256" key="4">
    <source>
        <dbReference type="ARBA" id="ARBA00030028"/>
    </source>
</evidence>
<comment type="subcellular location">
    <subcellularLocation>
        <location evidence="5">Vacuole membrane</location>
        <topology evidence="5">Peripheral membrane protein</topology>
    </subcellularLocation>
</comment>